<evidence type="ECO:0000256" key="4">
    <source>
        <dbReference type="ARBA" id="ARBA00023139"/>
    </source>
</evidence>
<feature type="chain" id="PRO_5035201179" evidence="7">
    <location>
        <begin position="23"/>
        <end position="547"/>
    </location>
</feature>
<feature type="signal peptide" evidence="7">
    <location>
        <begin position="1"/>
        <end position="22"/>
    </location>
</feature>
<evidence type="ECO:0000256" key="3">
    <source>
        <dbReference type="ARBA" id="ARBA00023136"/>
    </source>
</evidence>
<evidence type="ECO:0000256" key="2">
    <source>
        <dbReference type="ARBA" id="ARBA00022729"/>
    </source>
</evidence>
<dbReference type="InterPro" id="IPR006059">
    <property type="entry name" value="SBP"/>
</dbReference>
<protein>
    <submittedName>
        <fullName evidence="8">Extracellular solute-binding protein</fullName>
    </submittedName>
</protein>
<evidence type="ECO:0000313" key="8">
    <source>
        <dbReference type="EMBL" id="QUI22203.1"/>
    </source>
</evidence>
<proteinExistence type="predicted"/>
<dbReference type="InterPro" id="IPR050490">
    <property type="entry name" value="Bact_solute-bd_prot1"/>
</dbReference>
<dbReference type="SUPFAM" id="SSF53850">
    <property type="entry name" value="Periplasmic binding protein-like II"/>
    <property type="match status" value="1"/>
</dbReference>
<name>A0A8J8MJ29_9FIRM</name>
<keyword evidence="3" id="KW-0472">Membrane</keyword>
<dbReference type="KEGG" id="vpy:HZI73_07790"/>
<evidence type="ECO:0000256" key="5">
    <source>
        <dbReference type="ARBA" id="ARBA00023288"/>
    </source>
</evidence>
<dbReference type="Gene3D" id="3.40.190.10">
    <property type="entry name" value="Periplasmic binding protein-like II"/>
    <property type="match status" value="2"/>
</dbReference>
<reference evidence="8" key="1">
    <citation type="submission" date="2020-07" db="EMBL/GenBank/DDBJ databases">
        <title>Vallitalea pronyensis genome.</title>
        <authorList>
            <person name="Postec A."/>
        </authorList>
    </citation>
    <scope>NUCLEOTIDE SEQUENCE</scope>
    <source>
        <strain evidence="8">FatNI3</strain>
    </source>
</reference>
<gene>
    <name evidence="8" type="ORF">HZI73_07790</name>
</gene>
<keyword evidence="1" id="KW-1003">Cell membrane</keyword>
<sequence>MKKIVLLILVFSLMTHILTACGNQGQSGEGSGKQTVSQDADHMKKDKSTDDKAFSYPMKDVDLTWWLELTPSVAQNFSNLGDTAFAKNLQQLTGADIEFIHPTIGQTKEQFNLLVVSGNYPDIMEYNIVKNYIGGPAKALEDGVIMDITDYIPKYAPHLYKFYQENPEYDKLSKTDDGRYYSFPFVRTDDYLKVYFGPVVNHVWLEKLGLDYPETMDDWYHMLTLFKEKMGATAPLTFEPALLNTSTGSPFIGAFGIAEDFYMDENGDIQYGSIQPGYKKFLATFAKWYEEGLLDSDFASVDRNQVAAKLTTGESGASMGYTGSRLGVWLKSTEDNPDIDFIGVKYPVEHRGDIPKFTQRSFPLTGQGAYISTTCTDVEAAMRVLDYAYSEEGKMFHNFGIEGESYDMIDGYPTYKEFIMKNTEKPVAEVLGQYVRATYSGPFPQMREYNEQYGNSYEQQVISKENWTISETEKYTLPNITPTPEESAEIASILSEVNTYRDEMQTLYILGLEELSTYDTYVQNIRDMGIDRVIELYTKALERFNNR</sequence>
<dbReference type="PANTHER" id="PTHR43649">
    <property type="entry name" value="ARABINOSE-BINDING PROTEIN-RELATED"/>
    <property type="match status" value="1"/>
</dbReference>
<evidence type="ECO:0000256" key="1">
    <source>
        <dbReference type="ARBA" id="ARBA00022475"/>
    </source>
</evidence>
<dbReference type="Proteomes" id="UP000683246">
    <property type="component" value="Chromosome"/>
</dbReference>
<keyword evidence="4" id="KW-0564">Palmitate</keyword>
<dbReference type="PROSITE" id="PS51257">
    <property type="entry name" value="PROKAR_LIPOPROTEIN"/>
    <property type="match status" value="1"/>
</dbReference>
<dbReference type="AlphaFoldDB" id="A0A8J8MJ29"/>
<feature type="compositionally biased region" description="Basic and acidic residues" evidence="6">
    <location>
        <begin position="39"/>
        <end position="50"/>
    </location>
</feature>
<keyword evidence="9" id="KW-1185">Reference proteome</keyword>
<accession>A0A8J8MJ29</accession>
<organism evidence="8 9">
    <name type="scientific">Vallitalea pronyensis</name>
    <dbReference type="NCBI Taxonomy" id="1348613"/>
    <lineage>
        <taxon>Bacteria</taxon>
        <taxon>Bacillati</taxon>
        <taxon>Bacillota</taxon>
        <taxon>Clostridia</taxon>
        <taxon>Lachnospirales</taxon>
        <taxon>Vallitaleaceae</taxon>
        <taxon>Vallitalea</taxon>
    </lineage>
</organism>
<dbReference type="Pfam" id="PF01547">
    <property type="entry name" value="SBP_bac_1"/>
    <property type="match status" value="1"/>
</dbReference>
<evidence type="ECO:0000313" key="9">
    <source>
        <dbReference type="Proteomes" id="UP000683246"/>
    </source>
</evidence>
<evidence type="ECO:0000256" key="7">
    <source>
        <dbReference type="SAM" id="SignalP"/>
    </source>
</evidence>
<keyword evidence="2 7" id="KW-0732">Signal</keyword>
<dbReference type="RefSeq" id="WP_212697685.1">
    <property type="nucleotide sequence ID" value="NZ_CP058649.1"/>
</dbReference>
<dbReference type="PANTHER" id="PTHR43649:SF33">
    <property type="entry name" value="POLYGALACTURONAN_RHAMNOGALACTURONAN-BINDING PROTEIN YTCQ"/>
    <property type="match status" value="1"/>
</dbReference>
<keyword evidence="5" id="KW-0449">Lipoprotein</keyword>
<evidence type="ECO:0000256" key="6">
    <source>
        <dbReference type="SAM" id="MobiDB-lite"/>
    </source>
</evidence>
<feature type="region of interest" description="Disordered" evidence="6">
    <location>
        <begin position="23"/>
        <end position="50"/>
    </location>
</feature>
<dbReference type="EMBL" id="CP058649">
    <property type="protein sequence ID" value="QUI22203.1"/>
    <property type="molecule type" value="Genomic_DNA"/>
</dbReference>